<dbReference type="SUPFAM" id="SSF53639">
    <property type="entry name" value="AraD/HMP-PK domain-like"/>
    <property type="match status" value="1"/>
</dbReference>
<dbReference type="AlphaFoldDB" id="A0A917KRW9"/>
<sequence length="262" mass="28181">MVTELVMQNPVVGTVISARRDLAALCRLMAHFGLDDITSTHLSVLVPERPGHYLLNPYGMMLAEVTPGDAVEVDADGTIVDPGNGWPLNKTAIVIHGAVHRARPEVGAAIHAHTHAGIAVGALPEGLLPMSQWSMKFVERTAYHDYDGAARAGGLGEAIAQDLGAANVVMLLRNHGTLAVGDDAAAAFIRLYYLEQACKSQLMLGARGADALMLPPPAMQKRAGFEQNQGTLDHRRDFLPVGHREWPALLRLLDRTQPGWDA</sequence>
<accession>A0A917KRW9</accession>
<dbReference type="EMBL" id="BMKW01000008">
    <property type="protein sequence ID" value="GGJ23554.1"/>
    <property type="molecule type" value="Genomic_DNA"/>
</dbReference>
<dbReference type="Gene3D" id="3.40.225.10">
    <property type="entry name" value="Class II aldolase/adducin N-terminal domain"/>
    <property type="match status" value="1"/>
</dbReference>
<reference evidence="3" key="2">
    <citation type="submission" date="2020-09" db="EMBL/GenBank/DDBJ databases">
        <authorList>
            <person name="Sun Q."/>
            <person name="Zhou Y."/>
        </authorList>
    </citation>
    <scope>NUCLEOTIDE SEQUENCE</scope>
    <source>
        <strain evidence="3">CGMCC 1.3617</strain>
    </source>
</reference>
<dbReference type="PANTHER" id="PTHR10672:SF3">
    <property type="entry name" value="PROTEIN HU-LI TAI SHAO"/>
    <property type="match status" value="1"/>
</dbReference>
<dbReference type="GO" id="GO:0005856">
    <property type="term" value="C:cytoskeleton"/>
    <property type="evidence" value="ECO:0007669"/>
    <property type="project" value="TreeGrafter"/>
</dbReference>
<evidence type="ECO:0000313" key="4">
    <source>
        <dbReference type="Proteomes" id="UP000661507"/>
    </source>
</evidence>
<name>A0A917KRW9_9PROT</name>
<organism evidence="3 4">
    <name type="scientific">Neoroseomonas lacus</name>
    <dbReference type="NCBI Taxonomy" id="287609"/>
    <lineage>
        <taxon>Bacteria</taxon>
        <taxon>Pseudomonadati</taxon>
        <taxon>Pseudomonadota</taxon>
        <taxon>Alphaproteobacteria</taxon>
        <taxon>Acetobacterales</taxon>
        <taxon>Acetobacteraceae</taxon>
        <taxon>Neoroseomonas</taxon>
    </lineage>
</organism>
<evidence type="ECO:0000259" key="2">
    <source>
        <dbReference type="SMART" id="SM01007"/>
    </source>
</evidence>
<reference evidence="3" key="1">
    <citation type="journal article" date="2014" name="Int. J. Syst. Evol. Microbiol.">
        <title>Complete genome sequence of Corynebacterium casei LMG S-19264T (=DSM 44701T), isolated from a smear-ripened cheese.</title>
        <authorList>
            <consortium name="US DOE Joint Genome Institute (JGI-PGF)"/>
            <person name="Walter F."/>
            <person name="Albersmeier A."/>
            <person name="Kalinowski J."/>
            <person name="Ruckert C."/>
        </authorList>
    </citation>
    <scope>NUCLEOTIDE SEQUENCE</scope>
    <source>
        <strain evidence="3">CGMCC 1.3617</strain>
    </source>
</reference>
<comment type="caution">
    <text evidence="3">The sequence shown here is derived from an EMBL/GenBank/DDBJ whole genome shotgun (WGS) entry which is preliminary data.</text>
</comment>
<proteinExistence type="inferred from homology"/>
<dbReference type="GO" id="GO:0051015">
    <property type="term" value="F:actin filament binding"/>
    <property type="evidence" value="ECO:0007669"/>
    <property type="project" value="TreeGrafter"/>
</dbReference>
<comment type="similarity">
    <text evidence="1">Belongs to the aldolase class II family.</text>
</comment>
<feature type="domain" description="Class II aldolase/adducin N-terminal" evidence="2">
    <location>
        <begin position="20"/>
        <end position="202"/>
    </location>
</feature>
<dbReference type="InterPro" id="IPR036409">
    <property type="entry name" value="Aldolase_II/adducin_N_sf"/>
</dbReference>
<evidence type="ECO:0000256" key="1">
    <source>
        <dbReference type="ARBA" id="ARBA00037961"/>
    </source>
</evidence>
<dbReference type="SMART" id="SM01007">
    <property type="entry name" value="Aldolase_II"/>
    <property type="match status" value="1"/>
</dbReference>
<dbReference type="Pfam" id="PF00596">
    <property type="entry name" value="Aldolase_II"/>
    <property type="match status" value="1"/>
</dbReference>
<keyword evidence="4" id="KW-1185">Reference proteome</keyword>
<dbReference type="NCBIfam" id="NF005451">
    <property type="entry name" value="PRK07044.1"/>
    <property type="match status" value="1"/>
</dbReference>
<dbReference type="PANTHER" id="PTHR10672">
    <property type="entry name" value="ADDUCIN"/>
    <property type="match status" value="1"/>
</dbReference>
<evidence type="ECO:0000313" key="3">
    <source>
        <dbReference type="EMBL" id="GGJ23554.1"/>
    </source>
</evidence>
<dbReference type="InterPro" id="IPR051017">
    <property type="entry name" value="Aldolase-II_Adducin_sf"/>
</dbReference>
<dbReference type="InterPro" id="IPR001303">
    <property type="entry name" value="Aldolase_II/adducin_N"/>
</dbReference>
<dbReference type="Proteomes" id="UP000661507">
    <property type="component" value="Unassembled WGS sequence"/>
</dbReference>
<protein>
    <submittedName>
        <fullName evidence="3">Aldolase class 2 protein</fullName>
    </submittedName>
</protein>
<dbReference type="RefSeq" id="WP_188968621.1">
    <property type="nucleotide sequence ID" value="NZ_BMKW01000008.1"/>
</dbReference>
<gene>
    <name evidence="3" type="ORF">GCM10011320_33570</name>
</gene>